<accession>A0ABR9S8F3</accession>
<evidence type="ECO:0008006" key="3">
    <source>
        <dbReference type="Google" id="ProtNLM"/>
    </source>
</evidence>
<dbReference type="Proteomes" id="UP000806285">
    <property type="component" value="Unassembled WGS sequence"/>
</dbReference>
<sequence>MDSATATATHAALVRAIHQRHRLRFVYHGKPRLVEPQCYGIGTQGTQLLRVHQLRGGAQREPLFDVAQIEQLQVLDEVFERPGPHYRKDDSAMRKIFAQL</sequence>
<comment type="caution">
    <text evidence="1">The sequence shown here is derived from an EMBL/GenBank/DDBJ whole genome shotgun (WGS) entry which is preliminary data.</text>
</comment>
<keyword evidence="2" id="KW-1185">Reference proteome</keyword>
<organism evidence="1 2">
    <name type="scientific">Ramlibacter pallidus</name>
    <dbReference type="NCBI Taxonomy" id="2780087"/>
    <lineage>
        <taxon>Bacteria</taxon>
        <taxon>Pseudomonadati</taxon>
        <taxon>Pseudomonadota</taxon>
        <taxon>Betaproteobacteria</taxon>
        <taxon>Burkholderiales</taxon>
        <taxon>Comamonadaceae</taxon>
        <taxon>Ramlibacter</taxon>
    </lineage>
</organism>
<evidence type="ECO:0000313" key="1">
    <source>
        <dbReference type="EMBL" id="MBE7369810.1"/>
    </source>
</evidence>
<dbReference type="EMBL" id="JADDIV010000006">
    <property type="protein sequence ID" value="MBE7369810.1"/>
    <property type="molecule type" value="Genomic_DNA"/>
</dbReference>
<proteinExistence type="predicted"/>
<reference evidence="1 2" key="1">
    <citation type="submission" date="2020-10" db="EMBL/GenBank/DDBJ databases">
        <title>Ramlibacter sp. HM2 16S ribosomal RNA gene Genome sequencing and assembly.</title>
        <authorList>
            <person name="Kang M."/>
        </authorList>
    </citation>
    <scope>NUCLEOTIDE SEQUENCE [LARGE SCALE GENOMIC DNA]</scope>
    <source>
        <strain evidence="1 2">HM2</strain>
    </source>
</reference>
<gene>
    <name evidence="1" type="ORF">IM787_19760</name>
</gene>
<protein>
    <recommendedName>
        <fullName evidence="3">WYL domain-containing protein</fullName>
    </recommendedName>
</protein>
<dbReference type="RefSeq" id="WP_193678443.1">
    <property type="nucleotide sequence ID" value="NZ_JADDIV010000006.1"/>
</dbReference>
<evidence type="ECO:0000313" key="2">
    <source>
        <dbReference type="Proteomes" id="UP000806285"/>
    </source>
</evidence>
<name>A0ABR9S8F3_9BURK</name>